<proteinExistence type="predicted"/>
<name>A0AAE4VJ40_MYCFO</name>
<sequence>MTTEPTPPPNPTLPIPITANERGFHQYGDDVATTYGEKVAVYESSAAKGPHCWLRIFDDGRSQVRYHQGASIAAHLNVEQATAIRDRIDAWLNEIPTRWATV</sequence>
<gene>
    <name evidence="1" type="ORF">R4485_29230</name>
</gene>
<reference evidence="1" key="1">
    <citation type="submission" date="2023-10" db="EMBL/GenBank/DDBJ databases">
        <title>Mycolicibacterium fortuitum clinical isolates causing pulmonary infections in humans.</title>
        <authorList>
            <person name="Mejia-Ponce P.M."/>
            <person name="Zenteno-Cuevas R."/>
            <person name="Licona-Cassani C."/>
        </authorList>
    </citation>
    <scope>NUCLEOTIDE SEQUENCE</scope>
    <source>
        <strain evidence="1">M8</strain>
    </source>
</reference>
<evidence type="ECO:0000313" key="1">
    <source>
        <dbReference type="EMBL" id="MDV7294245.1"/>
    </source>
</evidence>
<dbReference type="RefSeq" id="WP_047040495.1">
    <property type="nucleotide sequence ID" value="NZ_JAWLVK010000037.1"/>
</dbReference>
<comment type="caution">
    <text evidence="1">The sequence shown here is derived from an EMBL/GenBank/DDBJ whole genome shotgun (WGS) entry which is preliminary data.</text>
</comment>
<accession>A0AAE4VJ40</accession>
<evidence type="ECO:0000313" key="2">
    <source>
        <dbReference type="Proteomes" id="UP001186041"/>
    </source>
</evidence>
<dbReference type="EMBL" id="JAWLVV010000038">
    <property type="protein sequence ID" value="MDV7294245.1"/>
    <property type="molecule type" value="Genomic_DNA"/>
</dbReference>
<organism evidence="1 2">
    <name type="scientific">Mycolicibacterium fortuitum</name>
    <name type="common">Mycobacterium fortuitum</name>
    <dbReference type="NCBI Taxonomy" id="1766"/>
    <lineage>
        <taxon>Bacteria</taxon>
        <taxon>Bacillati</taxon>
        <taxon>Actinomycetota</taxon>
        <taxon>Actinomycetes</taxon>
        <taxon>Mycobacteriales</taxon>
        <taxon>Mycobacteriaceae</taxon>
        <taxon>Mycolicibacterium</taxon>
    </lineage>
</organism>
<dbReference type="Proteomes" id="UP001186041">
    <property type="component" value="Unassembled WGS sequence"/>
</dbReference>
<dbReference type="AlphaFoldDB" id="A0AAE4VJ40"/>
<protein>
    <submittedName>
        <fullName evidence="1">Uncharacterized protein</fullName>
    </submittedName>
</protein>